<feature type="compositionally biased region" description="Basic residues" evidence="1">
    <location>
        <begin position="91"/>
        <end position="100"/>
    </location>
</feature>
<feature type="transmembrane region" description="Helical" evidence="2">
    <location>
        <begin position="21"/>
        <end position="41"/>
    </location>
</feature>
<keyword evidence="4" id="KW-1185">Reference proteome</keyword>
<evidence type="ECO:0000256" key="2">
    <source>
        <dbReference type="SAM" id="Phobius"/>
    </source>
</evidence>
<protein>
    <submittedName>
        <fullName evidence="3">Uncharacterized protein</fullName>
    </submittedName>
</protein>
<keyword evidence="2" id="KW-1133">Transmembrane helix</keyword>
<proteinExistence type="predicted"/>
<gene>
    <name evidence="3" type="ORF">EXIGLDRAFT_192809</name>
</gene>
<accession>A0A165EXC4</accession>
<reference evidence="3 4" key="1">
    <citation type="journal article" date="2016" name="Mol. Biol. Evol.">
        <title>Comparative Genomics of Early-Diverging Mushroom-Forming Fungi Provides Insights into the Origins of Lignocellulose Decay Capabilities.</title>
        <authorList>
            <person name="Nagy L.G."/>
            <person name="Riley R."/>
            <person name="Tritt A."/>
            <person name="Adam C."/>
            <person name="Daum C."/>
            <person name="Floudas D."/>
            <person name="Sun H."/>
            <person name="Yadav J.S."/>
            <person name="Pangilinan J."/>
            <person name="Larsson K.H."/>
            <person name="Matsuura K."/>
            <person name="Barry K."/>
            <person name="Labutti K."/>
            <person name="Kuo R."/>
            <person name="Ohm R.A."/>
            <person name="Bhattacharya S.S."/>
            <person name="Shirouzu T."/>
            <person name="Yoshinaga Y."/>
            <person name="Martin F.M."/>
            <person name="Grigoriev I.V."/>
            <person name="Hibbett D.S."/>
        </authorList>
    </citation>
    <scope>NUCLEOTIDE SEQUENCE [LARGE SCALE GENOMIC DNA]</scope>
    <source>
        <strain evidence="3 4">HHB12029</strain>
    </source>
</reference>
<evidence type="ECO:0000313" key="3">
    <source>
        <dbReference type="EMBL" id="KZV87911.1"/>
    </source>
</evidence>
<dbReference type="InParanoid" id="A0A165EXC4"/>
<dbReference type="AlphaFoldDB" id="A0A165EXC4"/>
<dbReference type="Proteomes" id="UP000077266">
    <property type="component" value="Unassembled WGS sequence"/>
</dbReference>
<dbReference type="EMBL" id="KV426112">
    <property type="protein sequence ID" value="KZV87911.1"/>
    <property type="molecule type" value="Genomic_DNA"/>
</dbReference>
<keyword evidence="2" id="KW-0472">Membrane</keyword>
<evidence type="ECO:0000313" key="4">
    <source>
        <dbReference type="Proteomes" id="UP000077266"/>
    </source>
</evidence>
<evidence type="ECO:0000256" key="1">
    <source>
        <dbReference type="SAM" id="MobiDB-lite"/>
    </source>
</evidence>
<name>A0A165EXC4_EXIGL</name>
<sequence length="138" mass="15521">MRTRPHGVQEVDIVGIFLQDSALHYVFTISGIVLFNLLGLLSGVRTNTALLDASFIVAGTRLILHLRRSFYGRQTEESLPRSLEPQGPPPKSRKLTKLPRTRTFTRFADESFWGDEPEEPPHSPEPAISTARINLSIR</sequence>
<keyword evidence="2" id="KW-0812">Transmembrane</keyword>
<organism evidence="3 4">
    <name type="scientific">Exidia glandulosa HHB12029</name>
    <dbReference type="NCBI Taxonomy" id="1314781"/>
    <lineage>
        <taxon>Eukaryota</taxon>
        <taxon>Fungi</taxon>
        <taxon>Dikarya</taxon>
        <taxon>Basidiomycota</taxon>
        <taxon>Agaricomycotina</taxon>
        <taxon>Agaricomycetes</taxon>
        <taxon>Auriculariales</taxon>
        <taxon>Exidiaceae</taxon>
        <taxon>Exidia</taxon>
    </lineage>
</organism>
<feature type="region of interest" description="Disordered" evidence="1">
    <location>
        <begin position="74"/>
        <end position="138"/>
    </location>
</feature>